<dbReference type="RefSeq" id="WP_211844557.1">
    <property type="nucleotide sequence ID" value="NZ_JAAEDL010000001.1"/>
</dbReference>
<dbReference type="InterPro" id="IPR024507">
    <property type="entry name" value="AtzH-like"/>
</dbReference>
<gene>
    <name evidence="1" type="ORF">GXW74_01845</name>
</gene>
<dbReference type="AlphaFoldDB" id="A0A9X9X678"/>
<sequence>MEIDDPDIIAEVRAVFDRYETAIAANDTAVLDASFWPDPRTVRFGITEILYGIDAIRAFRATVRSYAPRMQKRIHITSFGRDFACTHLEYERVGTGLIGRETKIMARLPGHGWRVVSAHVSLLAAADPGRTQKG</sequence>
<dbReference type="Gene3D" id="3.10.450.50">
    <property type="match status" value="1"/>
</dbReference>
<dbReference type="Proteomes" id="UP001138709">
    <property type="component" value="Unassembled WGS sequence"/>
</dbReference>
<organism evidence="1 2">
    <name type="scientific">Neoroseomonas eburnea</name>
    <dbReference type="NCBI Taxonomy" id="1346889"/>
    <lineage>
        <taxon>Bacteria</taxon>
        <taxon>Pseudomonadati</taxon>
        <taxon>Pseudomonadota</taxon>
        <taxon>Alphaproteobacteria</taxon>
        <taxon>Acetobacterales</taxon>
        <taxon>Acetobacteraceae</taxon>
        <taxon>Neoroseomonas</taxon>
    </lineage>
</organism>
<dbReference type="Pfam" id="PF11533">
    <property type="entry name" value="AtzH-like"/>
    <property type="match status" value="1"/>
</dbReference>
<evidence type="ECO:0000313" key="2">
    <source>
        <dbReference type="Proteomes" id="UP001138709"/>
    </source>
</evidence>
<reference evidence="1" key="2">
    <citation type="journal article" date="2021" name="Syst. Appl. Microbiol.">
        <title>Roseomonas hellenica sp. nov., isolated from roots of wild-growing Alkanna tinctoria.</title>
        <authorList>
            <person name="Rat A."/>
            <person name="Naranjo H.D."/>
            <person name="Lebbe L."/>
            <person name="Cnockaert M."/>
            <person name="Krigas N."/>
            <person name="Grigoriadou K."/>
            <person name="Maloupa E."/>
            <person name="Willems A."/>
        </authorList>
    </citation>
    <scope>NUCLEOTIDE SEQUENCE</scope>
    <source>
        <strain evidence="1">LMG 31228</strain>
    </source>
</reference>
<protein>
    <submittedName>
        <fullName evidence="1">DUF3225 domain-containing protein</fullName>
    </submittedName>
</protein>
<dbReference type="InterPro" id="IPR032710">
    <property type="entry name" value="NTF2-like_dom_sf"/>
</dbReference>
<keyword evidence="2" id="KW-1185">Reference proteome</keyword>
<evidence type="ECO:0000313" key="1">
    <source>
        <dbReference type="EMBL" id="MBR0679214.1"/>
    </source>
</evidence>
<accession>A0A9X9X678</accession>
<reference evidence="1" key="1">
    <citation type="submission" date="2020-01" db="EMBL/GenBank/DDBJ databases">
        <authorList>
            <person name="Rat A."/>
        </authorList>
    </citation>
    <scope>NUCLEOTIDE SEQUENCE</scope>
    <source>
        <strain evidence="1">LMG 31228</strain>
    </source>
</reference>
<dbReference type="EMBL" id="JAAEDL010000001">
    <property type="protein sequence ID" value="MBR0679214.1"/>
    <property type="molecule type" value="Genomic_DNA"/>
</dbReference>
<comment type="caution">
    <text evidence="1">The sequence shown here is derived from an EMBL/GenBank/DDBJ whole genome shotgun (WGS) entry which is preliminary data.</text>
</comment>
<dbReference type="SUPFAM" id="SSF54427">
    <property type="entry name" value="NTF2-like"/>
    <property type="match status" value="1"/>
</dbReference>
<proteinExistence type="predicted"/>
<name>A0A9X9X678_9PROT</name>